<dbReference type="EC" id="6.3.5.4" evidence="2"/>
<dbReference type="STRING" id="582515.KR51_00026630"/>
<dbReference type="RefSeq" id="WP_022608083.1">
    <property type="nucleotide sequence ID" value="NZ_ASSJ01000070.1"/>
</dbReference>
<organism evidence="6 7">
    <name type="scientific">Rubidibacter lacunae KORDI 51-2</name>
    <dbReference type="NCBI Taxonomy" id="582515"/>
    <lineage>
        <taxon>Bacteria</taxon>
        <taxon>Bacillati</taxon>
        <taxon>Cyanobacteriota</taxon>
        <taxon>Cyanophyceae</taxon>
        <taxon>Oscillatoriophycideae</taxon>
        <taxon>Chroococcales</taxon>
        <taxon>Aphanothecaceae</taxon>
        <taxon>Rubidibacter</taxon>
    </lineage>
</organism>
<protein>
    <recommendedName>
        <fullName evidence="2">asparagine synthase (glutamine-hydrolyzing)</fullName>
        <ecNumber evidence="2">6.3.5.4</ecNumber>
    </recommendedName>
</protein>
<name>U5D7T7_9CHRO</name>
<dbReference type="Gene3D" id="3.40.50.620">
    <property type="entry name" value="HUPs"/>
    <property type="match status" value="1"/>
</dbReference>
<comment type="catalytic activity">
    <reaction evidence="4">
        <text>L-aspartate + L-glutamine + ATP + H2O = L-asparagine + L-glutamate + AMP + diphosphate + H(+)</text>
        <dbReference type="Rhea" id="RHEA:12228"/>
        <dbReference type="ChEBI" id="CHEBI:15377"/>
        <dbReference type="ChEBI" id="CHEBI:15378"/>
        <dbReference type="ChEBI" id="CHEBI:29985"/>
        <dbReference type="ChEBI" id="CHEBI:29991"/>
        <dbReference type="ChEBI" id="CHEBI:30616"/>
        <dbReference type="ChEBI" id="CHEBI:33019"/>
        <dbReference type="ChEBI" id="CHEBI:58048"/>
        <dbReference type="ChEBI" id="CHEBI:58359"/>
        <dbReference type="ChEBI" id="CHEBI:456215"/>
        <dbReference type="EC" id="6.3.5.4"/>
    </reaction>
</comment>
<comment type="caution">
    <text evidence="6">The sequence shown here is derived from an EMBL/GenBank/DDBJ whole genome shotgun (WGS) entry which is preliminary data.</text>
</comment>
<dbReference type="InParanoid" id="U5D7T7"/>
<evidence type="ECO:0000256" key="4">
    <source>
        <dbReference type="ARBA" id="ARBA00048741"/>
    </source>
</evidence>
<evidence type="ECO:0000259" key="5">
    <source>
        <dbReference type="Pfam" id="PF00733"/>
    </source>
</evidence>
<dbReference type="SUPFAM" id="SSF56235">
    <property type="entry name" value="N-terminal nucleophile aminohydrolases (Ntn hydrolases)"/>
    <property type="match status" value="1"/>
</dbReference>
<dbReference type="AlphaFoldDB" id="U5D7T7"/>
<dbReference type="Proteomes" id="UP000016960">
    <property type="component" value="Unassembled WGS sequence"/>
</dbReference>
<dbReference type="NCBIfam" id="NF033561">
    <property type="entry name" value="macrolact_Ik_Al"/>
    <property type="match status" value="1"/>
</dbReference>
<keyword evidence="3" id="KW-0028">Amino-acid biosynthesis</keyword>
<feature type="domain" description="Asparagine synthetase" evidence="5">
    <location>
        <begin position="206"/>
        <end position="602"/>
    </location>
</feature>
<keyword evidence="3" id="KW-0061">Asparagine biosynthesis</keyword>
<dbReference type="InterPro" id="IPR014729">
    <property type="entry name" value="Rossmann-like_a/b/a_fold"/>
</dbReference>
<evidence type="ECO:0000256" key="3">
    <source>
        <dbReference type="ARBA" id="ARBA00022888"/>
    </source>
</evidence>
<comment type="pathway">
    <text evidence="1">Amino-acid biosynthesis; L-asparagine biosynthesis; L-asparagine from L-aspartate (L-Gln route): step 1/1.</text>
</comment>
<dbReference type="OrthoDB" id="7053173at2"/>
<sequence>MKRWFCGSVKGNEENNNLELLEPLKGKSIWTGLSSFWLCGSWQEQQYISLTEGSVKVVFVGTCLSSRENLVRKLKAAKQLRNYSLLMQLPGNYNLIVQSGEDTYIFVDAMGVRLIFYASWNSSIIYSSISLSLQKLIKAEVDLQWLATSLAGISTLSLSKIRSPFKNIKLIPPGNYLHITPTNSKLKKYWVTISGYKPFAESANALQECLLKSVEGRASLYGNASSDLSGGFDSTTIAMIAAKMLNKKGKKFYTVTEKTHSAIRSSDIRYAEDAANLYPNIEALMLCKENIPLEYGSLNLIPFTDFPNPALAYCMGGLDYVMKAIRSINSQVHMSGEGGDAVLMSVGYSYLIDLMRKASFSRFFLHLAGWCRVHSLSLLGLLSLVVKRSILSYPNWLQKVKRLEFSDLKLNQRSKSFRMAWDILPTIASWHSDQLGEQVIAELQDLTEIAVPFSGSMGEHLTISLIQLNAISARTIQQVADLYDVNLEYPYFDRLVVEACLSARPYERTSPISYKPLLVEAFKDILPPSIYVRNTKGEYVADEFIGFKANLNGINSSLENSQLVRLGLVDASKLRAAMQNFVMGLGDELALFSPTLATEAWLRCLNESRHEFWNFRNSR</sequence>
<dbReference type="SUPFAM" id="SSF52402">
    <property type="entry name" value="Adenine nucleotide alpha hydrolases-like"/>
    <property type="match status" value="1"/>
</dbReference>
<evidence type="ECO:0000256" key="1">
    <source>
        <dbReference type="ARBA" id="ARBA00005187"/>
    </source>
</evidence>
<keyword evidence="7" id="KW-1185">Reference proteome</keyword>
<dbReference type="Gene3D" id="3.60.20.10">
    <property type="entry name" value="Glutamine Phosphoribosylpyrophosphate, subunit 1, domain 1"/>
    <property type="match status" value="1"/>
</dbReference>
<reference evidence="6 7" key="1">
    <citation type="submission" date="2013-05" db="EMBL/GenBank/DDBJ databases">
        <title>Draft genome sequence of Rubidibacter lacunae KORDI 51-2.</title>
        <authorList>
            <person name="Choi D.H."/>
            <person name="Noh J.H."/>
            <person name="Kwon K.-K."/>
            <person name="Lee J.-H."/>
            <person name="Ryu J.-Y."/>
        </authorList>
    </citation>
    <scope>NUCLEOTIDE SEQUENCE [LARGE SCALE GENOMIC DNA]</scope>
    <source>
        <strain evidence="6 7">KORDI 51-2</strain>
    </source>
</reference>
<dbReference type="InterPro" id="IPR001962">
    <property type="entry name" value="Asn_synthase"/>
</dbReference>
<dbReference type="Pfam" id="PF00733">
    <property type="entry name" value="Asn_synthase"/>
    <property type="match status" value="1"/>
</dbReference>
<evidence type="ECO:0000256" key="2">
    <source>
        <dbReference type="ARBA" id="ARBA00012737"/>
    </source>
</evidence>
<dbReference type="GO" id="GO:0004066">
    <property type="term" value="F:asparagine synthase (glutamine-hydrolyzing) activity"/>
    <property type="evidence" value="ECO:0007669"/>
    <property type="project" value="UniProtKB-EC"/>
</dbReference>
<dbReference type="InterPro" id="IPR029055">
    <property type="entry name" value="Ntn_hydrolases_N"/>
</dbReference>
<dbReference type="eggNOG" id="COG0367">
    <property type="taxonomic scope" value="Bacteria"/>
</dbReference>
<dbReference type="PANTHER" id="PTHR43284:SF1">
    <property type="entry name" value="ASPARAGINE SYNTHETASE"/>
    <property type="match status" value="1"/>
</dbReference>
<dbReference type="GO" id="GO:0006529">
    <property type="term" value="P:asparagine biosynthetic process"/>
    <property type="evidence" value="ECO:0007669"/>
    <property type="project" value="UniProtKB-KW"/>
</dbReference>
<dbReference type="PANTHER" id="PTHR43284">
    <property type="entry name" value="ASPARAGINE SYNTHETASE (GLUTAMINE-HYDROLYZING)"/>
    <property type="match status" value="1"/>
</dbReference>
<evidence type="ECO:0000313" key="6">
    <source>
        <dbReference type="EMBL" id="ERN40678.1"/>
    </source>
</evidence>
<evidence type="ECO:0000313" key="7">
    <source>
        <dbReference type="Proteomes" id="UP000016960"/>
    </source>
</evidence>
<proteinExistence type="predicted"/>
<dbReference type="EMBL" id="ASSJ01000070">
    <property type="protein sequence ID" value="ERN40678.1"/>
    <property type="molecule type" value="Genomic_DNA"/>
</dbReference>
<gene>
    <name evidence="6" type="ORF">KR51_00026630</name>
</gene>
<accession>U5D7T7</accession>
<dbReference type="InterPro" id="IPR051786">
    <property type="entry name" value="ASN_synthetase/amidase"/>
</dbReference>